<keyword evidence="3" id="KW-0732">Signal</keyword>
<gene>
    <name evidence="4" type="ORF">CHILSU_LOCUS3034</name>
</gene>
<dbReference type="Pfam" id="PF13855">
    <property type="entry name" value="LRR_8"/>
    <property type="match status" value="2"/>
</dbReference>
<keyword evidence="2" id="KW-0677">Repeat</keyword>
<dbReference type="Proteomes" id="UP001153292">
    <property type="component" value="Chromosome 15"/>
</dbReference>
<evidence type="ECO:0000256" key="3">
    <source>
        <dbReference type="SAM" id="SignalP"/>
    </source>
</evidence>
<name>A0ABN8B308_CHISP</name>
<keyword evidence="1" id="KW-0433">Leucine-rich repeat</keyword>
<dbReference type="SUPFAM" id="SSF52058">
    <property type="entry name" value="L domain-like"/>
    <property type="match status" value="1"/>
</dbReference>
<organism evidence="4 5">
    <name type="scientific">Chilo suppressalis</name>
    <name type="common">Asiatic rice borer moth</name>
    <dbReference type="NCBI Taxonomy" id="168631"/>
    <lineage>
        <taxon>Eukaryota</taxon>
        <taxon>Metazoa</taxon>
        <taxon>Ecdysozoa</taxon>
        <taxon>Arthropoda</taxon>
        <taxon>Hexapoda</taxon>
        <taxon>Insecta</taxon>
        <taxon>Pterygota</taxon>
        <taxon>Neoptera</taxon>
        <taxon>Endopterygota</taxon>
        <taxon>Lepidoptera</taxon>
        <taxon>Glossata</taxon>
        <taxon>Ditrysia</taxon>
        <taxon>Pyraloidea</taxon>
        <taxon>Crambidae</taxon>
        <taxon>Crambinae</taxon>
        <taxon>Chilo</taxon>
    </lineage>
</organism>
<evidence type="ECO:0000256" key="2">
    <source>
        <dbReference type="ARBA" id="ARBA00022737"/>
    </source>
</evidence>
<dbReference type="InterPro" id="IPR001611">
    <property type="entry name" value="Leu-rich_rpt"/>
</dbReference>
<dbReference type="Gene3D" id="3.80.10.10">
    <property type="entry name" value="Ribonuclease Inhibitor"/>
    <property type="match status" value="2"/>
</dbReference>
<dbReference type="InterPro" id="IPR003591">
    <property type="entry name" value="Leu-rich_rpt_typical-subtyp"/>
</dbReference>
<evidence type="ECO:0000256" key="1">
    <source>
        <dbReference type="ARBA" id="ARBA00022614"/>
    </source>
</evidence>
<keyword evidence="5" id="KW-1185">Reference proteome</keyword>
<evidence type="ECO:0000313" key="4">
    <source>
        <dbReference type="EMBL" id="CAH0399864.1"/>
    </source>
</evidence>
<dbReference type="PROSITE" id="PS51450">
    <property type="entry name" value="LRR"/>
    <property type="match status" value="4"/>
</dbReference>
<reference evidence="4" key="1">
    <citation type="submission" date="2021-12" db="EMBL/GenBank/DDBJ databases">
        <authorList>
            <person name="King R."/>
        </authorList>
    </citation>
    <scope>NUCLEOTIDE SEQUENCE</scope>
</reference>
<feature type="chain" id="PRO_5046377280" description="LRRCT domain-containing protein" evidence="3">
    <location>
        <begin position="26"/>
        <end position="477"/>
    </location>
</feature>
<dbReference type="EMBL" id="OU963908">
    <property type="protein sequence ID" value="CAH0399864.1"/>
    <property type="molecule type" value="Genomic_DNA"/>
</dbReference>
<evidence type="ECO:0000313" key="5">
    <source>
        <dbReference type="Proteomes" id="UP001153292"/>
    </source>
</evidence>
<dbReference type="InterPro" id="IPR032675">
    <property type="entry name" value="LRR_dom_sf"/>
</dbReference>
<accession>A0ABN8B308</accession>
<sequence>MTINLYGMVSLKVWMCLLVVVGARARSAPPAPAGCQWDYSDAKLSESNFLTCNIKTIGSADFLFKNITTAQAYNINKLKLTCTDLLFFESSLHMNTGSFLGQLRKLEDLSIEYCKIRYVPATVLSPLRDLTSLTLRSYNTDWPAMTMEFHAESFRGLMELRSLDLGDNNIYTLPSEVFCPLFSLESLNLTNNRIQDISDIGFSDWGKGPIAPGAGYTDIPEKIPMDATELYLDGNDFGSLSSHLFIGKKKLHKLYLNNSNIATIDNDTLNGLHSLNVLHLENNHLTELSGGEFSQLKHLRELYLNDNLLTSVANKTFENLSSLRVAHLQGNKILDVDKKLTHMIHLENINVRGNIFTCNCDNVLLLQNWFKKNYEDPADMFCADENGLTSNMTVFDVIDKCHDSSVLDNTIPTENQLYQYDEVTTIKLNFVPLLAVVLISCVQMREDTLRGIRRRQLRLSIGINMMLYRHKHQRQIP</sequence>
<evidence type="ECO:0008006" key="6">
    <source>
        <dbReference type="Google" id="ProtNLM"/>
    </source>
</evidence>
<dbReference type="SMART" id="SM00369">
    <property type="entry name" value="LRR_TYP"/>
    <property type="match status" value="7"/>
</dbReference>
<proteinExistence type="predicted"/>
<dbReference type="PANTHER" id="PTHR24366">
    <property type="entry name" value="IG(IMMUNOGLOBULIN) AND LRR(LEUCINE RICH REPEAT) DOMAINS"/>
    <property type="match status" value="1"/>
</dbReference>
<dbReference type="PANTHER" id="PTHR24366:SF51">
    <property type="entry name" value="MATRIX-REMODELING-ASSOCIATED PROTEIN 5"/>
    <property type="match status" value="1"/>
</dbReference>
<feature type="signal peptide" evidence="3">
    <location>
        <begin position="1"/>
        <end position="25"/>
    </location>
</feature>
<protein>
    <recommendedName>
        <fullName evidence="6">LRRCT domain-containing protein</fullName>
    </recommendedName>
</protein>